<gene>
    <name evidence="2" type="ORF">C0Z19_25635</name>
</gene>
<dbReference type="InterPro" id="IPR013394">
    <property type="entry name" value="T3SS_HrpB1/HrpK"/>
</dbReference>
<dbReference type="EMBL" id="PNYB01000034">
    <property type="protein sequence ID" value="PMS16591.1"/>
    <property type="molecule type" value="Genomic_DNA"/>
</dbReference>
<reference evidence="2 3" key="1">
    <citation type="submission" date="2018-01" db="EMBL/GenBank/DDBJ databases">
        <title>Whole genome analyses suggest that Burkholderia sensu lato contains two further novel genera in the rhizoxinica-symbiotica group Mycetohabitans gen. nov., and Trinickia gen. nov.: implications for the evolution of diazotrophy and nodulation in the Burkholderiaceae.</title>
        <authorList>
            <person name="Estrada-de los Santos P."/>
            <person name="Palmer M."/>
            <person name="Chavez-Ramirez B."/>
            <person name="Beukes C."/>
            <person name="Steenkamp E.T."/>
            <person name="Hirsch A.M."/>
            <person name="Manyaka P."/>
            <person name="Maluk M."/>
            <person name="Lafos M."/>
            <person name="Crook M."/>
            <person name="Gross E."/>
            <person name="Simon M.F."/>
            <person name="Bueno dos Reis Junior F."/>
            <person name="Poole P.S."/>
            <person name="Venter S.N."/>
            <person name="James E.K."/>
        </authorList>
    </citation>
    <scope>NUCLEOTIDE SEQUENCE [LARGE SCALE GENOMIC DNA]</scope>
    <source>
        <strain evidence="2 3">GP25-8</strain>
    </source>
</reference>
<sequence length="214" mass="24254">MQDRSPSGERHATDHEEETEMSETNDEYMRFDDHVVDIMLEVLGVAMRDNFPNCRIDHDDMAYIYDALTVLCHHTPELDMFEGLLNVARQDFIGASHTFQRLVDQEQCLPSSRALLVVCKAMNNDPNWEGEARQILDEETDEDTVLMVRTVIARQDLLSAIESAKRSGQFEMPASIVALKEDRARRQAAQAEGAVPVPTQIDPSLVMGGQYMRL</sequence>
<dbReference type="Pfam" id="PF09613">
    <property type="entry name" value="HrpB1_HrpK"/>
    <property type="match status" value="1"/>
</dbReference>
<proteinExistence type="predicted"/>
<evidence type="ECO:0000313" key="2">
    <source>
        <dbReference type="EMBL" id="PMS16591.1"/>
    </source>
</evidence>
<protein>
    <submittedName>
        <fullName evidence="2">Uncharacterized protein</fullName>
    </submittedName>
</protein>
<dbReference type="AlphaFoldDB" id="A0A2N7VHG6"/>
<feature type="compositionally biased region" description="Basic and acidic residues" evidence="1">
    <location>
        <begin position="1"/>
        <end position="14"/>
    </location>
</feature>
<feature type="compositionally biased region" description="Acidic residues" evidence="1">
    <location>
        <begin position="15"/>
        <end position="26"/>
    </location>
</feature>
<organism evidence="2 3">
    <name type="scientific">Trinickia soli</name>
    <dbReference type="NCBI Taxonomy" id="380675"/>
    <lineage>
        <taxon>Bacteria</taxon>
        <taxon>Pseudomonadati</taxon>
        <taxon>Pseudomonadota</taxon>
        <taxon>Betaproteobacteria</taxon>
        <taxon>Burkholderiales</taxon>
        <taxon>Burkholderiaceae</taxon>
        <taxon>Trinickia</taxon>
    </lineage>
</organism>
<accession>A0A2N7VHG6</accession>
<comment type="caution">
    <text evidence="2">The sequence shown here is derived from an EMBL/GenBank/DDBJ whole genome shotgun (WGS) entry which is preliminary data.</text>
</comment>
<dbReference type="Proteomes" id="UP000235347">
    <property type="component" value="Unassembled WGS sequence"/>
</dbReference>
<evidence type="ECO:0000256" key="1">
    <source>
        <dbReference type="SAM" id="MobiDB-lite"/>
    </source>
</evidence>
<name>A0A2N7VHG6_9BURK</name>
<feature type="region of interest" description="Disordered" evidence="1">
    <location>
        <begin position="1"/>
        <end position="26"/>
    </location>
</feature>
<keyword evidence="3" id="KW-1185">Reference proteome</keyword>
<evidence type="ECO:0000313" key="3">
    <source>
        <dbReference type="Proteomes" id="UP000235347"/>
    </source>
</evidence>